<dbReference type="SUPFAM" id="SSF50341">
    <property type="entry name" value="CheW-like"/>
    <property type="match status" value="1"/>
</dbReference>
<evidence type="ECO:0000259" key="1">
    <source>
        <dbReference type="PROSITE" id="PS50851"/>
    </source>
</evidence>
<reference evidence="2 3" key="1">
    <citation type="submission" date="2020-08" db="EMBL/GenBank/DDBJ databases">
        <title>Oceanospirillum sp. nov. isolated from marine sediment.</title>
        <authorList>
            <person name="Ji X."/>
        </authorList>
    </citation>
    <scope>NUCLEOTIDE SEQUENCE [LARGE SCALE GENOMIC DNA]</scope>
    <source>
        <strain evidence="2 3">D5</strain>
    </source>
</reference>
<organism evidence="2 3">
    <name type="scientific">Oceanospirillum sediminis</name>
    <dbReference type="NCBI Taxonomy" id="2760088"/>
    <lineage>
        <taxon>Bacteria</taxon>
        <taxon>Pseudomonadati</taxon>
        <taxon>Pseudomonadota</taxon>
        <taxon>Gammaproteobacteria</taxon>
        <taxon>Oceanospirillales</taxon>
        <taxon>Oceanospirillaceae</taxon>
        <taxon>Oceanospirillum</taxon>
    </lineage>
</organism>
<comment type="caution">
    <text evidence="2">The sequence shown here is derived from an EMBL/GenBank/DDBJ whole genome shotgun (WGS) entry which is preliminary data.</text>
</comment>
<dbReference type="AlphaFoldDB" id="A0A839IM61"/>
<evidence type="ECO:0000313" key="3">
    <source>
        <dbReference type="Proteomes" id="UP000565262"/>
    </source>
</evidence>
<gene>
    <name evidence="2" type="ORF">H4O21_06815</name>
</gene>
<dbReference type="Gene3D" id="2.40.50.180">
    <property type="entry name" value="CheA-289, Domain 4"/>
    <property type="match status" value="1"/>
</dbReference>
<dbReference type="GO" id="GO:0007165">
    <property type="term" value="P:signal transduction"/>
    <property type="evidence" value="ECO:0007669"/>
    <property type="project" value="InterPro"/>
</dbReference>
<name>A0A839IM61_9GAMM</name>
<proteinExistence type="predicted"/>
<feature type="domain" description="CheW-like" evidence="1">
    <location>
        <begin position="2"/>
        <end position="140"/>
    </location>
</feature>
<dbReference type="GO" id="GO:0005829">
    <property type="term" value="C:cytosol"/>
    <property type="evidence" value="ECO:0007669"/>
    <property type="project" value="TreeGrafter"/>
</dbReference>
<dbReference type="PROSITE" id="PS50851">
    <property type="entry name" value="CHEW"/>
    <property type="match status" value="1"/>
</dbReference>
<protein>
    <submittedName>
        <fullName evidence="2">Chemotaxis protein CheW</fullName>
    </submittedName>
</protein>
<evidence type="ECO:0000313" key="2">
    <source>
        <dbReference type="EMBL" id="MBB1486315.1"/>
    </source>
</evidence>
<accession>A0A839IM61</accession>
<dbReference type="InterPro" id="IPR002545">
    <property type="entry name" value="CheW-lke_dom"/>
</dbReference>
<dbReference type="Gene3D" id="2.30.30.40">
    <property type="entry name" value="SH3 Domains"/>
    <property type="match status" value="1"/>
</dbReference>
<dbReference type="InterPro" id="IPR036061">
    <property type="entry name" value="CheW-like_dom_sf"/>
</dbReference>
<dbReference type="InterPro" id="IPR039315">
    <property type="entry name" value="CheW"/>
</dbReference>
<sequence>MLDQWIGFSLGGERYVHSVEVVKEVLPFSEVFPVPGAPPEIMGIVNIRGEVVTIVSGHQLLTLMKPDKGSNLFILVLELDIGLWGVVVDAVTEIASFDSQSIEPAPETSQKAEVIRGMVYKDNLLHIVADFTPRCSVLSQQI</sequence>
<dbReference type="SMART" id="SM00260">
    <property type="entry name" value="CheW"/>
    <property type="match status" value="1"/>
</dbReference>
<dbReference type="EMBL" id="JACJFM010000006">
    <property type="protein sequence ID" value="MBB1486315.1"/>
    <property type="molecule type" value="Genomic_DNA"/>
</dbReference>
<dbReference type="RefSeq" id="WP_182808091.1">
    <property type="nucleotide sequence ID" value="NZ_JACJFM010000006.1"/>
</dbReference>
<dbReference type="Pfam" id="PF01584">
    <property type="entry name" value="CheW"/>
    <property type="match status" value="1"/>
</dbReference>
<keyword evidence="3" id="KW-1185">Reference proteome</keyword>
<dbReference type="Proteomes" id="UP000565262">
    <property type="component" value="Unassembled WGS sequence"/>
</dbReference>
<dbReference type="PANTHER" id="PTHR22617">
    <property type="entry name" value="CHEMOTAXIS SENSOR HISTIDINE KINASE-RELATED"/>
    <property type="match status" value="1"/>
</dbReference>
<dbReference type="GO" id="GO:0006935">
    <property type="term" value="P:chemotaxis"/>
    <property type="evidence" value="ECO:0007669"/>
    <property type="project" value="InterPro"/>
</dbReference>
<dbReference type="PANTHER" id="PTHR22617:SF23">
    <property type="entry name" value="CHEMOTAXIS PROTEIN CHEW"/>
    <property type="match status" value="1"/>
</dbReference>